<keyword evidence="2" id="KW-0812">Transmembrane</keyword>
<evidence type="ECO:0000313" key="4">
    <source>
        <dbReference type="Proteomes" id="UP000022910"/>
    </source>
</evidence>
<evidence type="ECO:0000256" key="2">
    <source>
        <dbReference type="SAM" id="Phobius"/>
    </source>
</evidence>
<feature type="region of interest" description="Disordered" evidence="1">
    <location>
        <begin position="128"/>
        <end position="156"/>
    </location>
</feature>
<keyword evidence="2" id="KW-0472">Membrane</keyword>
<feature type="transmembrane region" description="Helical" evidence="2">
    <location>
        <begin position="348"/>
        <end position="368"/>
    </location>
</feature>
<keyword evidence="2" id="KW-1133">Transmembrane helix</keyword>
<evidence type="ECO:0000256" key="1">
    <source>
        <dbReference type="SAM" id="MobiDB-lite"/>
    </source>
</evidence>
<accession>A0A015LCA0</accession>
<name>A0A015LCA0_RHIIW</name>
<dbReference type="EMBL" id="JEMT01029291">
    <property type="protein sequence ID" value="EXX52468.1"/>
    <property type="molecule type" value="Genomic_DNA"/>
</dbReference>
<dbReference type="OrthoDB" id="2398066at2759"/>
<gene>
    <name evidence="3" type="ORF">RirG_252860</name>
</gene>
<organism evidence="3 4">
    <name type="scientific">Rhizophagus irregularis (strain DAOM 197198w)</name>
    <name type="common">Glomus intraradices</name>
    <dbReference type="NCBI Taxonomy" id="1432141"/>
    <lineage>
        <taxon>Eukaryota</taxon>
        <taxon>Fungi</taxon>
        <taxon>Fungi incertae sedis</taxon>
        <taxon>Mucoromycota</taxon>
        <taxon>Glomeromycotina</taxon>
        <taxon>Glomeromycetes</taxon>
        <taxon>Glomerales</taxon>
        <taxon>Glomeraceae</taxon>
        <taxon>Rhizophagus</taxon>
    </lineage>
</organism>
<evidence type="ECO:0000313" key="3">
    <source>
        <dbReference type="EMBL" id="EXX52468.1"/>
    </source>
</evidence>
<sequence>MAEGVNRGVRGAFQNGGNLYSLRHRRKIDNPTRPSADSYDNDLGCFVPFVEVLHQKETKKSNTGLSYQDARGCGGSPIDDQKHIFNINKEDYKKCTKKKKKKNRKEEKNTGKEVCEPVYVRSVTPLREGTDETRGGANIPCQQNSIGEESGNDSHTLSKCPNHGRICRLQSSLGKLFLIGTLDGSLWTDKLPKMPCYFVFPNDTTKEKCDSSSMCQISVGTSLNKTPRNNSLVLVEEISKSDCYRVATSLNLKLHDEYSQKDSMKELICNVQEVVRFGFTHIIFIGRRYCGMIFIDCYGRVFDWDSMNYILWFLGDYFEITSKGFETSRIAWCVLGDGTVYELDICMYIMYIIFCLYFTLMFYNDFFLELPEKLNL</sequence>
<protein>
    <submittedName>
        <fullName evidence="3">Uncharacterized protein</fullName>
    </submittedName>
</protein>
<comment type="caution">
    <text evidence="3">The sequence shown here is derived from an EMBL/GenBank/DDBJ whole genome shotgun (WGS) entry which is preliminary data.</text>
</comment>
<dbReference type="AlphaFoldDB" id="A0A015LCA0"/>
<dbReference type="HOGENOM" id="CLU_831932_0_0_1"/>
<proteinExistence type="predicted"/>
<keyword evidence="4" id="KW-1185">Reference proteome</keyword>
<reference evidence="3 4" key="1">
    <citation type="submission" date="2014-02" db="EMBL/GenBank/DDBJ databases">
        <title>Single nucleus genome sequencing reveals high similarity among nuclei of an endomycorrhizal fungus.</title>
        <authorList>
            <person name="Lin K."/>
            <person name="Geurts R."/>
            <person name="Zhang Z."/>
            <person name="Limpens E."/>
            <person name="Saunders D.G."/>
            <person name="Mu D."/>
            <person name="Pang E."/>
            <person name="Cao H."/>
            <person name="Cha H."/>
            <person name="Lin T."/>
            <person name="Zhou Q."/>
            <person name="Shang Y."/>
            <person name="Li Y."/>
            <person name="Ivanov S."/>
            <person name="Sharma T."/>
            <person name="Velzen R.V."/>
            <person name="Ruijter N.D."/>
            <person name="Aanen D.K."/>
            <person name="Win J."/>
            <person name="Kamoun S."/>
            <person name="Bisseling T."/>
            <person name="Huang S."/>
        </authorList>
    </citation>
    <scope>NUCLEOTIDE SEQUENCE [LARGE SCALE GENOMIC DNA]</scope>
    <source>
        <strain evidence="4">DAOM197198w</strain>
    </source>
</reference>
<dbReference type="Proteomes" id="UP000022910">
    <property type="component" value="Unassembled WGS sequence"/>
</dbReference>
<feature type="compositionally biased region" description="Polar residues" evidence="1">
    <location>
        <begin position="140"/>
        <end position="156"/>
    </location>
</feature>